<name>A0ABP7LSF2_9ACTN</name>
<feature type="domain" description="Cas12f1-like TNB" evidence="3">
    <location>
        <begin position="29"/>
        <end position="77"/>
    </location>
</feature>
<gene>
    <name evidence="4" type="ORF">GCM10022207_91560</name>
</gene>
<keyword evidence="1" id="KW-0238">DNA-binding</keyword>
<feature type="region of interest" description="Disordered" evidence="2">
    <location>
        <begin position="1"/>
        <end position="51"/>
    </location>
</feature>
<comment type="caution">
    <text evidence="4">The sequence shown here is derived from an EMBL/GenBank/DDBJ whole genome shotgun (WGS) entry which is preliminary data.</text>
</comment>
<protein>
    <recommendedName>
        <fullName evidence="3">Cas12f1-like TNB domain-containing protein</fullName>
    </recommendedName>
</protein>
<dbReference type="Proteomes" id="UP001501563">
    <property type="component" value="Unassembled WGS sequence"/>
</dbReference>
<sequence length="110" mass="11828">MNCPGTPAGESGRQEPIPDISPTTPADTVPPRPSAQKYESGDGRAHLPEPRDARAFACKNTECGWTGNADWNAARNILHLYRIGPIIMEIPAAGRRGRKAGKSVKPVAER</sequence>
<dbReference type="InterPro" id="IPR010095">
    <property type="entry name" value="Cas12f1-like_TNB"/>
</dbReference>
<accession>A0ABP7LSF2</accession>
<evidence type="ECO:0000259" key="3">
    <source>
        <dbReference type="Pfam" id="PF07282"/>
    </source>
</evidence>
<dbReference type="EMBL" id="BAAAZA010000071">
    <property type="protein sequence ID" value="GAA3907727.1"/>
    <property type="molecule type" value="Genomic_DNA"/>
</dbReference>
<organism evidence="4 5">
    <name type="scientific">Streptomyces lannensis</name>
    <dbReference type="NCBI Taxonomy" id="766498"/>
    <lineage>
        <taxon>Bacteria</taxon>
        <taxon>Bacillati</taxon>
        <taxon>Actinomycetota</taxon>
        <taxon>Actinomycetes</taxon>
        <taxon>Kitasatosporales</taxon>
        <taxon>Streptomycetaceae</taxon>
        <taxon>Streptomyces</taxon>
    </lineage>
</organism>
<keyword evidence="5" id="KW-1185">Reference proteome</keyword>
<dbReference type="Pfam" id="PF07282">
    <property type="entry name" value="Cas12f1-like_TNB"/>
    <property type="match status" value="1"/>
</dbReference>
<evidence type="ECO:0000256" key="1">
    <source>
        <dbReference type="ARBA" id="ARBA00023125"/>
    </source>
</evidence>
<reference evidence="5" key="1">
    <citation type="journal article" date="2019" name="Int. J. Syst. Evol. Microbiol.">
        <title>The Global Catalogue of Microorganisms (GCM) 10K type strain sequencing project: providing services to taxonomists for standard genome sequencing and annotation.</title>
        <authorList>
            <consortium name="The Broad Institute Genomics Platform"/>
            <consortium name="The Broad Institute Genome Sequencing Center for Infectious Disease"/>
            <person name="Wu L."/>
            <person name="Ma J."/>
        </authorList>
    </citation>
    <scope>NUCLEOTIDE SEQUENCE [LARGE SCALE GENOMIC DNA]</scope>
    <source>
        <strain evidence="5">JCM 16578</strain>
    </source>
</reference>
<evidence type="ECO:0000313" key="4">
    <source>
        <dbReference type="EMBL" id="GAA3907727.1"/>
    </source>
</evidence>
<proteinExistence type="predicted"/>
<feature type="compositionally biased region" description="Basic and acidic residues" evidence="2">
    <location>
        <begin position="39"/>
        <end position="51"/>
    </location>
</feature>
<evidence type="ECO:0000256" key="2">
    <source>
        <dbReference type="SAM" id="MobiDB-lite"/>
    </source>
</evidence>
<evidence type="ECO:0000313" key="5">
    <source>
        <dbReference type="Proteomes" id="UP001501563"/>
    </source>
</evidence>